<name>A0ABQ5VAE4_9PROT</name>
<organism evidence="4 5">
    <name type="scientific">Algimonas ampicilliniresistens</name>
    <dbReference type="NCBI Taxonomy" id="1298735"/>
    <lineage>
        <taxon>Bacteria</taxon>
        <taxon>Pseudomonadati</taxon>
        <taxon>Pseudomonadota</taxon>
        <taxon>Alphaproteobacteria</taxon>
        <taxon>Maricaulales</taxon>
        <taxon>Robiginitomaculaceae</taxon>
        <taxon>Algimonas</taxon>
    </lineage>
</organism>
<dbReference type="CDD" id="cd01449">
    <property type="entry name" value="TST_Repeat_2"/>
    <property type="match status" value="1"/>
</dbReference>
<keyword evidence="5" id="KW-1185">Reference proteome</keyword>
<feature type="domain" description="Rhodanese" evidence="3">
    <location>
        <begin position="140"/>
        <end position="253"/>
    </location>
</feature>
<dbReference type="PANTHER" id="PTHR11364:SF27">
    <property type="entry name" value="SULFURTRANSFERASE"/>
    <property type="match status" value="1"/>
</dbReference>
<dbReference type="InterPro" id="IPR001763">
    <property type="entry name" value="Rhodanese-like_dom"/>
</dbReference>
<dbReference type="SUPFAM" id="SSF52821">
    <property type="entry name" value="Rhodanese/Cell cycle control phosphatase"/>
    <property type="match status" value="2"/>
</dbReference>
<feature type="domain" description="Rhodanese" evidence="3">
    <location>
        <begin position="61"/>
        <end position="110"/>
    </location>
</feature>
<gene>
    <name evidence="4" type="ORF">GCM10007853_11760</name>
</gene>
<evidence type="ECO:0000313" key="4">
    <source>
        <dbReference type="EMBL" id="GLQ23302.1"/>
    </source>
</evidence>
<sequence length="256" mass="27648">MNAALTPTGLSKSRLRVDATWVLPSRTEPLDDYLAGTTHWVNTNRIKALAPEDRPTHSPYIFGEAGLTGHNPLAIYDRAGLFSSPWVWWLLRSHGCDVVLIEGWGDTQIECPIAPPATFISKQDPTSFNAIKADVVAALDEDDIQILDARPAGRFSGEFAEPRPECRSGHIPGSLNVPFGTLKSGRAFLSNDELMGIFDEADVDLSKPIITTCGSGVTASGLAYALTRCGADHVQVYQGSWAEWGSDPNLPIKTGS</sequence>
<dbReference type="RefSeq" id="WP_284388586.1">
    <property type="nucleotide sequence ID" value="NZ_BSNK01000001.1"/>
</dbReference>
<evidence type="ECO:0000256" key="2">
    <source>
        <dbReference type="ARBA" id="ARBA00022737"/>
    </source>
</evidence>
<keyword evidence="1" id="KW-0808">Transferase</keyword>
<keyword evidence="2" id="KW-0677">Repeat</keyword>
<evidence type="ECO:0000256" key="1">
    <source>
        <dbReference type="ARBA" id="ARBA00022679"/>
    </source>
</evidence>
<dbReference type="PANTHER" id="PTHR11364">
    <property type="entry name" value="THIOSULFATE SULFERTANSFERASE"/>
    <property type="match status" value="1"/>
</dbReference>
<protein>
    <submittedName>
        <fullName evidence="4">Sulfurtransferase</fullName>
    </submittedName>
</protein>
<evidence type="ECO:0000259" key="3">
    <source>
        <dbReference type="PROSITE" id="PS50206"/>
    </source>
</evidence>
<dbReference type="PROSITE" id="PS50206">
    <property type="entry name" value="RHODANESE_3"/>
    <property type="match status" value="2"/>
</dbReference>
<dbReference type="Proteomes" id="UP001161391">
    <property type="component" value="Unassembled WGS sequence"/>
</dbReference>
<dbReference type="Gene3D" id="3.40.250.10">
    <property type="entry name" value="Rhodanese-like domain"/>
    <property type="match status" value="2"/>
</dbReference>
<proteinExistence type="predicted"/>
<reference evidence="4" key="2">
    <citation type="submission" date="2023-01" db="EMBL/GenBank/DDBJ databases">
        <title>Draft genome sequence of Algimonas ampicilliniresistens strain NBRC 108219.</title>
        <authorList>
            <person name="Sun Q."/>
            <person name="Mori K."/>
        </authorList>
    </citation>
    <scope>NUCLEOTIDE SEQUENCE</scope>
    <source>
        <strain evidence="4">NBRC 108219</strain>
    </source>
</reference>
<reference evidence="4" key="1">
    <citation type="journal article" date="2014" name="Int. J. Syst. Evol. Microbiol.">
        <title>Complete genome of a new Firmicutes species belonging to the dominant human colonic microbiota ('Ruminococcus bicirculans') reveals two chromosomes and a selective capacity to utilize plant glucans.</title>
        <authorList>
            <consortium name="NISC Comparative Sequencing Program"/>
            <person name="Wegmann U."/>
            <person name="Louis P."/>
            <person name="Goesmann A."/>
            <person name="Henrissat B."/>
            <person name="Duncan S.H."/>
            <person name="Flint H.J."/>
        </authorList>
    </citation>
    <scope>NUCLEOTIDE SEQUENCE</scope>
    <source>
        <strain evidence="4">NBRC 108219</strain>
    </source>
</reference>
<dbReference type="EMBL" id="BSNK01000001">
    <property type="protein sequence ID" value="GLQ23302.1"/>
    <property type="molecule type" value="Genomic_DNA"/>
</dbReference>
<accession>A0ABQ5VAE4</accession>
<dbReference type="InterPro" id="IPR036873">
    <property type="entry name" value="Rhodanese-like_dom_sf"/>
</dbReference>
<dbReference type="SMART" id="SM00450">
    <property type="entry name" value="RHOD"/>
    <property type="match status" value="1"/>
</dbReference>
<dbReference type="Pfam" id="PF00581">
    <property type="entry name" value="Rhodanese"/>
    <property type="match status" value="1"/>
</dbReference>
<comment type="caution">
    <text evidence="4">The sequence shown here is derived from an EMBL/GenBank/DDBJ whole genome shotgun (WGS) entry which is preliminary data.</text>
</comment>
<evidence type="ECO:0000313" key="5">
    <source>
        <dbReference type="Proteomes" id="UP001161391"/>
    </source>
</evidence>
<dbReference type="InterPro" id="IPR045078">
    <property type="entry name" value="TST/MPST-like"/>
</dbReference>